<reference evidence="2 3" key="1">
    <citation type="submission" date="2013-11" db="EMBL/GenBank/DDBJ databases">
        <title>Genome sequencing of Stegodyphus mimosarum.</title>
        <authorList>
            <person name="Bechsgaard J."/>
        </authorList>
    </citation>
    <scope>NUCLEOTIDE SEQUENCE [LARGE SCALE GENOMIC DNA]</scope>
</reference>
<evidence type="ECO:0000313" key="2">
    <source>
        <dbReference type="EMBL" id="KFM64290.1"/>
    </source>
</evidence>
<keyword evidence="3" id="KW-1185">Reference proteome</keyword>
<dbReference type="AlphaFoldDB" id="A0A087TGQ1"/>
<sequence length="635" mass="73345">MQDGSRTSTTAENSEEDSDSDFEPSFKRSRPETYNNSFDSSYDEDEEPCETSSITCSNEKDAVGNNSRLKISDKYFKDVKEVIEAIQNNCQHIFVMKAIDLAKQYIAVSSPEIKKYIFEELLSNVVECIKEPSNNIEYSTKHDFVVNTIGLMKDFSLYDENLCTLVIKNCLELDFEDLFVELFQSCIDMNIPLKPEVIYPYAGYLRSTNVEIDGLLNFLLYVKNVCHYIDLPVDMCCTVLDKCVAENCDDECALRIFELLPAIDSQKVEMRYVKNFLQYCCEKELNGIWHQISKIVMASHSKSGFLLHCLLQTFVDQIDVSGKYFEKFAAAFHGVQEPCSEYKSLLGQLGTCLMLNADYKEHLSSAVHVLHILHFYNINYNELQMPVINEDICGKEVLKEDFFIFPYKIVFRAIDIFLRAGRPKDAYLVFEGYSWIKPDENLVPAFKSTIIAERISHLIKLVQALHLVDPLDKGWNALQIISSSVKDLPSEELSPYIKDLELAYNQYMITFLNKKEVTLAYELFRYMCGPLQTILNVKSDIIRGLIVSLAENGMKQEAKGLFMLHVMIYSIEKPQISSFPWCMTIMSNWTLHEIFFAIQFYFEALFPILENKNKEIAFEKWYSVKFKFKETPDSP</sequence>
<dbReference type="OrthoDB" id="6431289at2759"/>
<gene>
    <name evidence="2" type="ORF">X975_13183</name>
</gene>
<evidence type="ECO:0000256" key="1">
    <source>
        <dbReference type="SAM" id="MobiDB-lite"/>
    </source>
</evidence>
<protein>
    <submittedName>
        <fullName evidence="2">Uncharacterized protein</fullName>
    </submittedName>
</protein>
<dbReference type="EMBL" id="KK115151">
    <property type="protein sequence ID" value="KFM64290.1"/>
    <property type="molecule type" value="Genomic_DNA"/>
</dbReference>
<feature type="non-terminal residue" evidence="2">
    <location>
        <position position="635"/>
    </location>
</feature>
<dbReference type="Proteomes" id="UP000054359">
    <property type="component" value="Unassembled WGS sequence"/>
</dbReference>
<proteinExistence type="predicted"/>
<name>A0A087TGQ1_STEMI</name>
<evidence type="ECO:0000313" key="3">
    <source>
        <dbReference type="Proteomes" id="UP000054359"/>
    </source>
</evidence>
<feature type="compositionally biased region" description="Acidic residues" evidence="1">
    <location>
        <begin position="13"/>
        <end position="22"/>
    </location>
</feature>
<accession>A0A087TGQ1</accession>
<organism evidence="2 3">
    <name type="scientific">Stegodyphus mimosarum</name>
    <name type="common">African social velvet spider</name>
    <dbReference type="NCBI Taxonomy" id="407821"/>
    <lineage>
        <taxon>Eukaryota</taxon>
        <taxon>Metazoa</taxon>
        <taxon>Ecdysozoa</taxon>
        <taxon>Arthropoda</taxon>
        <taxon>Chelicerata</taxon>
        <taxon>Arachnida</taxon>
        <taxon>Araneae</taxon>
        <taxon>Araneomorphae</taxon>
        <taxon>Entelegynae</taxon>
        <taxon>Eresoidea</taxon>
        <taxon>Eresidae</taxon>
        <taxon>Stegodyphus</taxon>
    </lineage>
</organism>
<feature type="region of interest" description="Disordered" evidence="1">
    <location>
        <begin position="1"/>
        <end position="53"/>
    </location>
</feature>